<evidence type="ECO:0000313" key="1">
    <source>
        <dbReference type="EMBL" id="ETM44662.1"/>
    </source>
</evidence>
<dbReference type="AlphaFoldDB" id="W2N7K7"/>
<proteinExistence type="predicted"/>
<reference evidence="1" key="1">
    <citation type="submission" date="2013-11" db="EMBL/GenBank/DDBJ databases">
        <title>The Genome Sequence of Phytophthora parasitica IAC_01/95.</title>
        <authorList>
            <consortium name="The Broad Institute Genomics Platform"/>
            <person name="Russ C."/>
            <person name="Tyler B."/>
            <person name="Panabieres F."/>
            <person name="Shan W."/>
            <person name="Tripathy S."/>
            <person name="Grunwald N."/>
            <person name="Machado M."/>
            <person name="Johnson C.S."/>
            <person name="Arredondo F."/>
            <person name="Hong C."/>
            <person name="Coffey M."/>
            <person name="Young S.K."/>
            <person name="Zeng Q."/>
            <person name="Gargeya S."/>
            <person name="Fitzgerald M."/>
            <person name="Abouelleil A."/>
            <person name="Alvarado L."/>
            <person name="Chapman S.B."/>
            <person name="Gainer-Dewar J."/>
            <person name="Goldberg J."/>
            <person name="Griggs A."/>
            <person name="Gujja S."/>
            <person name="Hansen M."/>
            <person name="Howarth C."/>
            <person name="Imamovic A."/>
            <person name="Ireland A."/>
            <person name="Larimer J."/>
            <person name="McCowan C."/>
            <person name="Murphy C."/>
            <person name="Pearson M."/>
            <person name="Poon T.W."/>
            <person name="Priest M."/>
            <person name="Roberts A."/>
            <person name="Saif S."/>
            <person name="Shea T."/>
            <person name="Sykes S."/>
            <person name="Wortman J."/>
            <person name="Nusbaum C."/>
            <person name="Birren B."/>
        </authorList>
    </citation>
    <scope>NUCLEOTIDE SEQUENCE [LARGE SCALE GENOMIC DNA]</scope>
    <source>
        <strain evidence="1">IAC_01/95</strain>
    </source>
</reference>
<organism evidence="1">
    <name type="scientific">Phytophthora nicotianae</name>
    <name type="common">Potato buckeye rot agent</name>
    <name type="synonym">Phytophthora parasitica</name>
    <dbReference type="NCBI Taxonomy" id="4792"/>
    <lineage>
        <taxon>Eukaryota</taxon>
        <taxon>Sar</taxon>
        <taxon>Stramenopiles</taxon>
        <taxon>Oomycota</taxon>
        <taxon>Peronosporomycetes</taxon>
        <taxon>Peronosporales</taxon>
        <taxon>Peronosporaceae</taxon>
        <taxon>Phytophthora</taxon>
    </lineage>
</organism>
<gene>
    <name evidence="1" type="ORF">L914_10126</name>
</gene>
<dbReference type="VEuPathDB" id="FungiDB:PPTG_13758"/>
<protein>
    <submittedName>
        <fullName evidence="1">Uncharacterized protein</fullName>
    </submittedName>
</protein>
<name>W2N7K7_PHYNI</name>
<dbReference type="EMBL" id="KI693294">
    <property type="protein sequence ID" value="ETM44662.1"/>
    <property type="molecule type" value="Genomic_DNA"/>
</dbReference>
<dbReference type="Proteomes" id="UP000054532">
    <property type="component" value="Unassembled WGS sequence"/>
</dbReference>
<accession>W2N7K7</accession>
<feature type="non-terminal residue" evidence="1">
    <location>
        <position position="1"/>
    </location>
</feature>
<sequence>RDIPVDASPEDIRRIALVDLIPYVNEQRKISTLPEKMNAFDVITEKLQRDDVTVTAIRDIVDIVLD</sequence>